<dbReference type="RefSeq" id="XP_014170293.1">
    <property type="nucleotide sequence ID" value="XM_014314818.1"/>
</dbReference>
<dbReference type="PANTHER" id="PTHR38791:SF13">
    <property type="entry name" value="ZN(2)-C6 FUNGAL-TYPE DOMAIN-CONTAINING PROTEIN"/>
    <property type="match status" value="1"/>
</dbReference>
<evidence type="ECO:0000256" key="2">
    <source>
        <dbReference type="SAM" id="MobiDB-lite"/>
    </source>
</evidence>
<evidence type="ECO:0000256" key="1">
    <source>
        <dbReference type="ARBA" id="ARBA00023242"/>
    </source>
</evidence>
<dbReference type="PANTHER" id="PTHR38791">
    <property type="entry name" value="ZN(II)2CYS6 TRANSCRIPTION FACTOR (EUROFUNG)-RELATED-RELATED"/>
    <property type="match status" value="1"/>
</dbReference>
<accession>F0XNG0</accession>
<dbReference type="AlphaFoldDB" id="F0XNG0"/>
<gene>
    <name evidence="3" type="ORF">CMQ_1892</name>
</gene>
<keyword evidence="4" id="KW-1185">Reference proteome</keyword>
<evidence type="ECO:0000313" key="3">
    <source>
        <dbReference type="EMBL" id="EFX00811.1"/>
    </source>
</evidence>
<organism evidence="4">
    <name type="scientific">Grosmannia clavigera (strain kw1407 / UAMH 11150)</name>
    <name type="common">Blue stain fungus</name>
    <name type="synonym">Graphiocladiella clavigera</name>
    <dbReference type="NCBI Taxonomy" id="655863"/>
    <lineage>
        <taxon>Eukaryota</taxon>
        <taxon>Fungi</taxon>
        <taxon>Dikarya</taxon>
        <taxon>Ascomycota</taxon>
        <taxon>Pezizomycotina</taxon>
        <taxon>Sordariomycetes</taxon>
        <taxon>Sordariomycetidae</taxon>
        <taxon>Ophiostomatales</taxon>
        <taxon>Ophiostomataceae</taxon>
        <taxon>Leptographium</taxon>
    </lineage>
</organism>
<dbReference type="STRING" id="655863.F0XNG0"/>
<dbReference type="InterPro" id="IPR053175">
    <property type="entry name" value="DHMBA_Reg_Transcription_Factor"/>
</dbReference>
<dbReference type="InParanoid" id="F0XNG0"/>
<dbReference type="InterPro" id="IPR021858">
    <property type="entry name" value="Fun_TF"/>
</dbReference>
<feature type="region of interest" description="Disordered" evidence="2">
    <location>
        <begin position="374"/>
        <end position="398"/>
    </location>
</feature>
<dbReference type="GeneID" id="25974820"/>
<dbReference type="OrthoDB" id="4314040at2759"/>
<protein>
    <submittedName>
        <fullName evidence="3">Negative acting factor-like protein</fullName>
    </submittedName>
</protein>
<sequence length="414" mass="45304">MATANPLTHAFSACALASMETRVMSNGFNFSGEALAAYTRALATTHVALRNPDQACDDTTLAAVLLLSLFEIITAKQSGMSAWGSHVQGAIELVRSRGRNQPKTRTDLSLFIAVRTQMIMHSATSDKPIAMGAEWWIRGAVGEVAAAACQRLSIQTAELRVAASQQLSMAVRTSETIARLRGIAQQAVTLDRACVAWGERLPTAWQPQTVAWEGDRRIDVYADMFIASVWNMMRCTRLSLAAVIVRCAAWDRAPADYRTTPEYAAATRTCSNIISDIIATVPFYLGWHLRHRDIVETHYRQQQQKRRMAGADEPHPPSFVCGVESEMKGLAGYFLAWPLANVNSQDYATDAQRVWAVGRLRYIAGDLGVRLESPPCSSSETDLGHNSAQPHPRQIDDVGQVKLLIKASGSSPSS</sequence>
<keyword evidence="1" id="KW-0539">Nucleus</keyword>
<reference evidence="3 4" key="1">
    <citation type="journal article" date="2011" name="Proc. Natl. Acad. Sci. U.S.A.">
        <title>Genome and transcriptome analyses of the mountain pine beetle-fungal symbiont Grosmannia clavigera, a lodgepole pine pathogen.</title>
        <authorList>
            <person name="DiGuistini S."/>
            <person name="Wang Y."/>
            <person name="Liao N.Y."/>
            <person name="Taylor G."/>
            <person name="Tanguay P."/>
            <person name="Feau N."/>
            <person name="Henrissat B."/>
            <person name="Chan S.K."/>
            <person name="Hesse-Orce U."/>
            <person name="Alamouti S.M."/>
            <person name="Tsui C.K.M."/>
            <person name="Docking R.T."/>
            <person name="Levasseur A."/>
            <person name="Haridas S."/>
            <person name="Robertson G."/>
            <person name="Birol I."/>
            <person name="Holt R.A."/>
            <person name="Marra M.A."/>
            <person name="Hamelin R.C."/>
            <person name="Hirst M."/>
            <person name="Jones S.J.M."/>
            <person name="Bohlmann J."/>
            <person name="Breuil C."/>
        </authorList>
    </citation>
    <scope>NUCLEOTIDE SEQUENCE [LARGE SCALE GENOMIC DNA]</scope>
    <source>
        <strain evidence="4">kw1407 / UAMH 11150</strain>
    </source>
</reference>
<dbReference type="HOGENOM" id="CLU_013866_4_1_1"/>
<name>F0XNG0_GROCL</name>
<dbReference type="EMBL" id="GL629795">
    <property type="protein sequence ID" value="EFX00811.1"/>
    <property type="molecule type" value="Genomic_DNA"/>
</dbReference>
<proteinExistence type="predicted"/>
<dbReference type="Pfam" id="PF11951">
    <property type="entry name" value="Fungal_trans_2"/>
    <property type="match status" value="1"/>
</dbReference>
<feature type="compositionally biased region" description="Polar residues" evidence="2">
    <location>
        <begin position="375"/>
        <end position="389"/>
    </location>
</feature>
<evidence type="ECO:0000313" key="4">
    <source>
        <dbReference type="Proteomes" id="UP000007796"/>
    </source>
</evidence>
<dbReference type="Proteomes" id="UP000007796">
    <property type="component" value="Unassembled WGS sequence"/>
</dbReference>
<dbReference type="eggNOG" id="ENOG502S0C8">
    <property type="taxonomic scope" value="Eukaryota"/>
</dbReference>